<evidence type="ECO:0000313" key="9">
    <source>
        <dbReference type="EMBL" id="GLS20627.1"/>
    </source>
</evidence>
<dbReference type="CDD" id="cd07324">
    <property type="entry name" value="M48C_Oma1-like"/>
    <property type="match status" value="1"/>
</dbReference>
<keyword evidence="10" id="KW-1185">Reference proteome</keyword>
<dbReference type="InterPro" id="IPR001915">
    <property type="entry name" value="Peptidase_M48"/>
</dbReference>
<dbReference type="PANTHER" id="PTHR22726">
    <property type="entry name" value="METALLOENDOPEPTIDASE OMA1"/>
    <property type="match status" value="1"/>
</dbReference>
<reference evidence="10" key="1">
    <citation type="journal article" date="2019" name="Int. J. Syst. Evol. Microbiol.">
        <title>The Global Catalogue of Microorganisms (GCM) 10K type strain sequencing project: providing services to taxonomists for standard genome sequencing and annotation.</title>
        <authorList>
            <consortium name="The Broad Institute Genomics Platform"/>
            <consortium name="The Broad Institute Genome Sequencing Center for Infectious Disease"/>
            <person name="Wu L."/>
            <person name="Ma J."/>
        </authorList>
    </citation>
    <scope>NUCLEOTIDE SEQUENCE [LARGE SCALE GENOMIC DNA]</scope>
    <source>
        <strain evidence="10">NBRC 101365</strain>
    </source>
</reference>
<sequence>MLSGIRVGRGAVYRNWAQLSTLALALGLASCASVSDNDPSVTQTASATTPTSLPAEAPRVIAPPNADERESARVLAAYGGAYRDARLERYLDDLVQRLAAQSDRPDIPYKLTVLNASSINAFALPSGKLFVTRGLLALANDDAEIAAVIAHEMAHVSARHAQARADAERNTQLVSGVGDMLHNTSLATSSQGSLAAFSRQQELAADEIGIRTIAKAAFDPYGASRFLTSMRRQVEARGRPTTPDFLSTHPSTPERIAKANEEAAQYGQPGSGEHDKFGYLSVIDGLTYGEDPSQGYVQGRVFWQPRLAFTFTAPPSFTLDNTPQAILGIDGNGRALRLDTVKTKDGQSLQAYLGSGWISGVDTGSITTLNINGNEAATAVARGQDWSFRLYAIRFGGDVYRLILAARNLDASTDALFQQTASSFRHMTPDEQRNVHPEHIDIVTVRAGDTLQSLAARMIEPQDQLERFLVLNGFDDNTPIKPGDRVKIIAQ</sequence>
<keyword evidence="5" id="KW-0862">Zinc</keyword>
<dbReference type="InterPro" id="IPR036779">
    <property type="entry name" value="LysM_dom_sf"/>
</dbReference>
<dbReference type="InterPro" id="IPR051156">
    <property type="entry name" value="Mito/Outer_Membr_Metalloprot"/>
</dbReference>
<evidence type="ECO:0000256" key="6">
    <source>
        <dbReference type="ARBA" id="ARBA00023049"/>
    </source>
</evidence>
<protein>
    <submittedName>
        <fullName evidence="9">Metalloprotease</fullName>
    </submittedName>
</protein>
<dbReference type="Pfam" id="PF01435">
    <property type="entry name" value="Peptidase_M48"/>
    <property type="match status" value="1"/>
</dbReference>
<feature type="region of interest" description="Disordered" evidence="7">
    <location>
        <begin position="39"/>
        <end position="58"/>
    </location>
</feature>
<proteinExistence type="predicted"/>
<dbReference type="CDD" id="cd00118">
    <property type="entry name" value="LysM"/>
    <property type="match status" value="1"/>
</dbReference>
<dbReference type="GO" id="GO:0008237">
    <property type="term" value="F:metallopeptidase activity"/>
    <property type="evidence" value="ECO:0007669"/>
    <property type="project" value="UniProtKB-KW"/>
</dbReference>
<evidence type="ECO:0000256" key="4">
    <source>
        <dbReference type="ARBA" id="ARBA00022801"/>
    </source>
</evidence>
<dbReference type="PROSITE" id="PS51257">
    <property type="entry name" value="PROKAR_LIPOPROTEIN"/>
    <property type="match status" value="1"/>
</dbReference>
<keyword evidence="2" id="KW-0645">Protease</keyword>
<evidence type="ECO:0000313" key="10">
    <source>
        <dbReference type="Proteomes" id="UP001156882"/>
    </source>
</evidence>
<accession>A0ABQ6CJU3</accession>
<evidence type="ECO:0000256" key="3">
    <source>
        <dbReference type="ARBA" id="ARBA00022723"/>
    </source>
</evidence>
<gene>
    <name evidence="9" type="ORF">GCM10007874_36440</name>
</gene>
<dbReference type="Gene3D" id="3.30.2010.10">
    <property type="entry name" value="Metalloproteases ('zincins'), catalytic domain"/>
    <property type="match status" value="1"/>
</dbReference>
<evidence type="ECO:0000259" key="8">
    <source>
        <dbReference type="PROSITE" id="PS51782"/>
    </source>
</evidence>
<evidence type="ECO:0000256" key="5">
    <source>
        <dbReference type="ARBA" id="ARBA00022833"/>
    </source>
</evidence>
<dbReference type="Proteomes" id="UP001156882">
    <property type="component" value="Unassembled WGS sequence"/>
</dbReference>
<evidence type="ECO:0000256" key="1">
    <source>
        <dbReference type="ARBA" id="ARBA00001947"/>
    </source>
</evidence>
<keyword evidence="3" id="KW-0479">Metal-binding</keyword>
<evidence type="ECO:0000256" key="2">
    <source>
        <dbReference type="ARBA" id="ARBA00022670"/>
    </source>
</evidence>
<keyword evidence="6 9" id="KW-0482">Metalloprotease</keyword>
<name>A0ABQ6CJU3_9HYPH</name>
<dbReference type="Gene3D" id="3.10.350.10">
    <property type="entry name" value="LysM domain"/>
    <property type="match status" value="1"/>
</dbReference>
<keyword evidence="4" id="KW-0378">Hydrolase</keyword>
<dbReference type="PANTHER" id="PTHR22726:SF1">
    <property type="entry name" value="METALLOENDOPEPTIDASE OMA1, MITOCHONDRIAL"/>
    <property type="match status" value="1"/>
</dbReference>
<dbReference type="EMBL" id="BSPC01000032">
    <property type="protein sequence ID" value="GLS20627.1"/>
    <property type="molecule type" value="Genomic_DNA"/>
</dbReference>
<evidence type="ECO:0000256" key="7">
    <source>
        <dbReference type="SAM" id="MobiDB-lite"/>
    </source>
</evidence>
<dbReference type="Pfam" id="PF01476">
    <property type="entry name" value="LysM"/>
    <property type="match status" value="1"/>
</dbReference>
<dbReference type="PROSITE" id="PS51782">
    <property type="entry name" value="LYSM"/>
    <property type="match status" value="1"/>
</dbReference>
<feature type="domain" description="LysM" evidence="8">
    <location>
        <begin position="441"/>
        <end position="488"/>
    </location>
</feature>
<comment type="cofactor">
    <cofactor evidence="1">
        <name>Zn(2+)</name>
        <dbReference type="ChEBI" id="CHEBI:29105"/>
    </cofactor>
</comment>
<dbReference type="InterPro" id="IPR018392">
    <property type="entry name" value="LysM"/>
</dbReference>
<organism evidence="9 10">
    <name type="scientific">Labrys miyagiensis</name>
    <dbReference type="NCBI Taxonomy" id="346912"/>
    <lineage>
        <taxon>Bacteria</taxon>
        <taxon>Pseudomonadati</taxon>
        <taxon>Pseudomonadota</taxon>
        <taxon>Alphaproteobacteria</taxon>
        <taxon>Hyphomicrobiales</taxon>
        <taxon>Xanthobacteraceae</taxon>
        <taxon>Labrys</taxon>
    </lineage>
</organism>
<comment type="caution">
    <text evidence="9">The sequence shown here is derived from an EMBL/GenBank/DDBJ whole genome shotgun (WGS) entry which is preliminary data.</text>
</comment>